<dbReference type="InterPro" id="IPR017871">
    <property type="entry name" value="ABC_transporter-like_CS"/>
</dbReference>
<dbReference type="PROSITE" id="PS50893">
    <property type="entry name" value="ABC_TRANSPORTER_2"/>
    <property type="match status" value="1"/>
</dbReference>
<keyword evidence="5" id="KW-1185">Reference proteome</keyword>
<name>A0A917ASP4_9MICC</name>
<dbReference type="EMBL" id="BMIS01000008">
    <property type="protein sequence ID" value="GGE72405.1"/>
    <property type="molecule type" value="Genomic_DNA"/>
</dbReference>
<accession>A0A917ASP4</accession>
<proteinExistence type="predicted"/>
<evidence type="ECO:0000256" key="1">
    <source>
        <dbReference type="ARBA" id="ARBA00022741"/>
    </source>
</evidence>
<dbReference type="Pfam" id="PF00005">
    <property type="entry name" value="ABC_tran"/>
    <property type="match status" value="1"/>
</dbReference>
<sequence length="218" mass="23353">MRILCEALSVSVEDALLLPAVSAELSGPGVVALTGANGTGKTTLLKTLAGRMRPTHGSCMFYASREDGFTGPPSEHDPTFRAEVASLIDTPPMARDMTLSEQLTLVASSWGARADRAEQADDELLDRLTIPQLAGRFPHELSAGQLQLFTVALTLSRPGGLLLFDEPERHLDEQRVEEVISVLEERASAGALVVTATHRAEIIERCDGQLNLGPVGSR</sequence>
<comment type="caution">
    <text evidence="4">The sequence shown here is derived from an EMBL/GenBank/DDBJ whole genome shotgun (WGS) entry which is preliminary data.</text>
</comment>
<dbReference type="RefSeq" id="WP_188685144.1">
    <property type="nucleotide sequence ID" value="NZ_BMIS01000008.1"/>
</dbReference>
<protein>
    <submittedName>
        <fullName evidence="4">Multidrug ABC transporter ATP-binding protein</fullName>
    </submittedName>
</protein>
<evidence type="ECO:0000256" key="2">
    <source>
        <dbReference type="ARBA" id="ARBA00022840"/>
    </source>
</evidence>
<reference evidence="4" key="2">
    <citation type="submission" date="2020-09" db="EMBL/GenBank/DDBJ databases">
        <authorList>
            <person name="Sun Q."/>
            <person name="Zhou Y."/>
        </authorList>
    </citation>
    <scope>NUCLEOTIDE SEQUENCE</scope>
    <source>
        <strain evidence="4">CGMCC 1.15388</strain>
    </source>
</reference>
<dbReference type="AlphaFoldDB" id="A0A917ASP4"/>
<dbReference type="PROSITE" id="PS00211">
    <property type="entry name" value="ABC_TRANSPORTER_1"/>
    <property type="match status" value="1"/>
</dbReference>
<dbReference type="Proteomes" id="UP000633136">
    <property type="component" value="Unassembled WGS sequence"/>
</dbReference>
<dbReference type="SUPFAM" id="SSF52540">
    <property type="entry name" value="P-loop containing nucleoside triphosphate hydrolases"/>
    <property type="match status" value="1"/>
</dbReference>
<gene>
    <name evidence="4" type="ORF">GCM10011401_19290</name>
</gene>
<dbReference type="InterPro" id="IPR003593">
    <property type="entry name" value="AAA+_ATPase"/>
</dbReference>
<keyword evidence="2 4" id="KW-0067">ATP-binding</keyword>
<evidence type="ECO:0000313" key="5">
    <source>
        <dbReference type="Proteomes" id="UP000633136"/>
    </source>
</evidence>
<dbReference type="InterPro" id="IPR003439">
    <property type="entry name" value="ABC_transporter-like_ATP-bd"/>
</dbReference>
<dbReference type="PANTHER" id="PTHR43158">
    <property type="entry name" value="SKFA PEPTIDE EXPORT ATP-BINDING PROTEIN SKFE"/>
    <property type="match status" value="1"/>
</dbReference>
<keyword evidence="1" id="KW-0547">Nucleotide-binding</keyword>
<feature type="domain" description="ABC transporter" evidence="3">
    <location>
        <begin position="3"/>
        <end position="215"/>
    </location>
</feature>
<organism evidence="4 5">
    <name type="scientific">Nesterenkonia cremea</name>
    <dbReference type="NCBI Taxonomy" id="1882340"/>
    <lineage>
        <taxon>Bacteria</taxon>
        <taxon>Bacillati</taxon>
        <taxon>Actinomycetota</taxon>
        <taxon>Actinomycetes</taxon>
        <taxon>Micrococcales</taxon>
        <taxon>Micrococcaceae</taxon>
        <taxon>Nesterenkonia</taxon>
    </lineage>
</organism>
<dbReference type="PANTHER" id="PTHR43158:SF2">
    <property type="entry name" value="SKFA PEPTIDE EXPORT ATP-BINDING PROTEIN SKFE"/>
    <property type="match status" value="1"/>
</dbReference>
<dbReference type="SMART" id="SM00382">
    <property type="entry name" value="AAA"/>
    <property type="match status" value="1"/>
</dbReference>
<dbReference type="GO" id="GO:0016887">
    <property type="term" value="F:ATP hydrolysis activity"/>
    <property type="evidence" value="ECO:0007669"/>
    <property type="project" value="InterPro"/>
</dbReference>
<evidence type="ECO:0000259" key="3">
    <source>
        <dbReference type="PROSITE" id="PS50893"/>
    </source>
</evidence>
<evidence type="ECO:0000313" key="4">
    <source>
        <dbReference type="EMBL" id="GGE72405.1"/>
    </source>
</evidence>
<dbReference type="Gene3D" id="3.40.50.300">
    <property type="entry name" value="P-loop containing nucleotide triphosphate hydrolases"/>
    <property type="match status" value="1"/>
</dbReference>
<reference evidence="4" key="1">
    <citation type="journal article" date="2014" name="Int. J. Syst. Evol. Microbiol.">
        <title>Complete genome sequence of Corynebacterium casei LMG S-19264T (=DSM 44701T), isolated from a smear-ripened cheese.</title>
        <authorList>
            <consortium name="US DOE Joint Genome Institute (JGI-PGF)"/>
            <person name="Walter F."/>
            <person name="Albersmeier A."/>
            <person name="Kalinowski J."/>
            <person name="Ruckert C."/>
        </authorList>
    </citation>
    <scope>NUCLEOTIDE SEQUENCE</scope>
    <source>
        <strain evidence="4">CGMCC 1.15388</strain>
    </source>
</reference>
<dbReference type="GO" id="GO:0005524">
    <property type="term" value="F:ATP binding"/>
    <property type="evidence" value="ECO:0007669"/>
    <property type="project" value="UniProtKB-KW"/>
</dbReference>
<dbReference type="InterPro" id="IPR027417">
    <property type="entry name" value="P-loop_NTPase"/>
</dbReference>